<evidence type="ECO:0000256" key="5">
    <source>
        <dbReference type="SAM" id="SignalP"/>
    </source>
</evidence>
<dbReference type="InterPro" id="IPR044278">
    <property type="entry name" value="BHLH95-like"/>
</dbReference>
<dbReference type="Gene3D" id="4.10.280.10">
    <property type="entry name" value="Helix-loop-helix DNA-binding domain"/>
    <property type="match status" value="1"/>
</dbReference>
<evidence type="ECO:0000256" key="4">
    <source>
        <dbReference type="SAM" id="MobiDB-lite"/>
    </source>
</evidence>
<dbReference type="PANTHER" id="PTHR46772:SF6">
    <property type="entry name" value="BHLH DOMAIN-CONTAINING PROTEIN"/>
    <property type="match status" value="1"/>
</dbReference>
<name>A0AB40BI34_DIOCR</name>
<keyword evidence="5" id="KW-0732">Signal</keyword>
<accession>A0AB40BI34</accession>
<dbReference type="AlphaFoldDB" id="A0AB40BI34"/>
<dbReference type="GO" id="GO:0003700">
    <property type="term" value="F:DNA-binding transcription factor activity"/>
    <property type="evidence" value="ECO:0007669"/>
    <property type="project" value="InterPro"/>
</dbReference>
<organism evidence="7 8">
    <name type="scientific">Dioscorea cayennensis subsp. rotundata</name>
    <name type="common">White Guinea yam</name>
    <name type="synonym">Dioscorea rotundata</name>
    <dbReference type="NCBI Taxonomy" id="55577"/>
    <lineage>
        <taxon>Eukaryota</taxon>
        <taxon>Viridiplantae</taxon>
        <taxon>Streptophyta</taxon>
        <taxon>Embryophyta</taxon>
        <taxon>Tracheophyta</taxon>
        <taxon>Spermatophyta</taxon>
        <taxon>Magnoliopsida</taxon>
        <taxon>Liliopsida</taxon>
        <taxon>Dioscoreales</taxon>
        <taxon>Dioscoreaceae</taxon>
        <taxon>Dioscorea</taxon>
    </lineage>
</organism>
<protein>
    <submittedName>
        <fullName evidence="8">Transcription factor bHLH35-like</fullName>
    </submittedName>
</protein>
<dbReference type="Proteomes" id="UP001515500">
    <property type="component" value="Chromosome 6"/>
</dbReference>
<feature type="signal peptide" evidence="5">
    <location>
        <begin position="1"/>
        <end position="15"/>
    </location>
</feature>
<dbReference type="GeneID" id="120263244"/>
<dbReference type="GO" id="GO:0046983">
    <property type="term" value="F:protein dimerization activity"/>
    <property type="evidence" value="ECO:0007669"/>
    <property type="project" value="InterPro"/>
</dbReference>
<dbReference type="RefSeq" id="XP_039127046.1">
    <property type="nucleotide sequence ID" value="XM_039271112.1"/>
</dbReference>
<dbReference type="InterPro" id="IPR011598">
    <property type="entry name" value="bHLH_dom"/>
</dbReference>
<dbReference type="PROSITE" id="PS50888">
    <property type="entry name" value="BHLH"/>
    <property type="match status" value="1"/>
</dbReference>
<keyword evidence="7" id="KW-1185">Reference proteome</keyword>
<evidence type="ECO:0000256" key="3">
    <source>
        <dbReference type="ARBA" id="ARBA00023163"/>
    </source>
</evidence>
<feature type="region of interest" description="Disordered" evidence="4">
    <location>
        <begin position="27"/>
        <end position="46"/>
    </location>
</feature>
<proteinExistence type="inferred from homology"/>
<keyword evidence="2" id="KW-0805">Transcription regulation</keyword>
<sequence>MFNVLLHLSVTSVEAAPEKAGCDKITTMERSDMKEKDSSSSQTVKKDMGCMERNRREKMTEYFSTLQSIVPNLFPKATRTRVIDETISYIKRLEETVIALETTKASIRQHDPETETTTATATAAAAGAITQVLQVFEKHNAEVLSCSVTTQELNKLLISLTVLLPDLPASFLRIKDDLLLII</sequence>
<dbReference type="InterPro" id="IPR045239">
    <property type="entry name" value="bHLH95_bHLH"/>
</dbReference>
<dbReference type="SMART" id="SM00353">
    <property type="entry name" value="HLH"/>
    <property type="match status" value="1"/>
</dbReference>
<evidence type="ECO:0000256" key="1">
    <source>
        <dbReference type="ARBA" id="ARBA00005510"/>
    </source>
</evidence>
<gene>
    <name evidence="8" type="primary">LOC120263244</name>
</gene>
<evidence type="ECO:0000313" key="8">
    <source>
        <dbReference type="RefSeq" id="XP_039127046.1"/>
    </source>
</evidence>
<keyword evidence="3" id="KW-0804">Transcription</keyword>
<dbReference type="PANTHER" id="PTHR46772">
    <property type="entry name" value="BHLH DOMAIN-CONTAINING PROTEIN"/>
    <property type="match status" value="1"/>
</dbReference>
<dbReference type="GO" id="GO:0009960">
    <property type="term" value="P:endosperm development"/>
    <property type="evidence" value="ECO:0007669"/>
    <property type="project" value="InterPro"/>
</dbReference>
<evidence type="ECO:0000256" key="2">
    <source>
        <dbReference type="ARBA" id="ARBA00023015"/>
    </source>
</evidence>
<feature type="domain" description="BHLH" evidence="6">
    <location>
        <begin position="43"/>
        <end position="93"/>
    </location>
</feature>
<evidence type="ECO:0000313" key="7">
    <source>
        <dbReference type="Proteomes" id="UP001515500"/>
    </source>
</evidence>
<reference evidence="8" key="1">
    <citation type="submission" date="2025-08" db="UniProtKB">
        <authorList>
            <consortium name="RefSeq"/>
        </authorList>
    </citation>
    <scope>IDENTIFICATION</scope>
</reference>
<dbReference type="Pfam" id="PF00010">
    <property type="entry name" value="HLH"/>
    <property type="match status" value="1"/>
</dbReference>
<dbReference type="CDD" id="cd11393">
    <property type="entry name" value="bHLH_AtbHLH_like"/>
    <property type="match status" value="1"/>
</dbReference>
<evidence type="ECO:0000259" key="6">
    <source>
        <dbReference type="PROSITE" id="PS50888"/>
    </source>
</evidence>
<dbReference type="SUPFAM" id="SSF47459">
    <property type="entry name" value="HLH, helix-loop-helix DNA-binding domain"/>
    <property type="match status" value="1"/>
</dbReference>
<feature type="chain" id="PRO_5044239289" evidence="5">
    <location>
        <begin position="16"/>
        <end position="182"/>
    </location>
</feature>
<dbReference type="InterPro" id="IPR036638">
    <property type="entry name" value="HLH_DNA-bd_sf"/>
</dbReference>
<comment type="similarity">
    <text evidence="1">Belongs to the bHLH protein family.</text>
</comment>